<dbReference type="PANTHER" id="PTHR33885">
    <property type="entry name" value="PHAGE SHOCK PROTEIN C"/>
    <property type="match status" value="1"/>
</dbReference>
<dbReference type="RefSeq" id="WP_004353986.1">
    <property type="nucleotide sequence ID" value="NZ_CAJPSO010000034.1"/>
</dbReference>
<keyword evidence="2" id="KW-1003">Cell membrane</keyword>
<dbReference type="OMA" id="FMNPLMI"/>
<evidence type="ECO:0000313" key="9">
    <source>
        <dbReference type="Proteomes" id="UP000255469"/>
    </source>
</evidence>
<protein>
    <submittedName>
        <fullName evidence="8">DNA-binding transcriptional activator PspC</fullName>
    </submittedName>
</protein>
<dbReference type="Proteomes" id="UP000255469">
    <property type="component" value="Unassembled WGS sequence"/>
</dbReference>
<evidence type="ECO:0000256" key="3">
    <source>
        <dbReference type="ARBA" id="ARBA00022692"/>
    </source>
</evidence>
<evidence type="ECO:0000313" key="8">
    <source>
        <dbReference type="EMBL" id="SUB86415.1"/>
    </source>
</evidence>
<proteinExistence type="predicted"/>
<sequence>MYNKRLVRVTDNVWIAGVCAGVADYFGFDRDATRIVWLLLTLFTAGFPGLILYIALWLLMPVSDGR</sequence>
<dbReference type="Pfam" id="PF04024">
    <property type="entry name" value="PspC"/>
    <property type="match status" value="1"/>
</dbReference>
<evidence type="ECO:0000256" key="4">
    <source>
        <dbReference type="ARBA" id="ARBA00022989"/>
    </source>
</evidence>
<comment type="subcellular location">
    <subcellularLocation>
        <location evidence="1">Cell membrane</location>
        <topology evidence="1">Single-pass membrane protein</topology>
    </subcellularLocation>
</comment>
<keyword evidence="3 6" id="KW-0812">Transmembrane</keyword>
<reference evidence="8 9" key="1">
    <citation type="submission" date="2018-06" db="EMBL/GenBank/DDBJ databases">
        <authorList>
            <consortium name="Pathogen Informatics"/>
            <person name="Doyle S."/>
        </authorList>
    </citation>
    <scope>NUCLEOTIDE SEQUENCE [LARGE SCALE GENOMIC DNA]</scope>
    <source>
        <strain evidence="8 9">NCTC13067</strain>
    </source>
</reference>
<feature type="transmembrane region" description="Helical" evidence="6">
    <location>
        <begin position="35"/>
        <end position="60"/>
    </location>
</feature>
<dbReference type="AlphaFoldDB" id="A0A379E179"/>
<evidence type="ECO:0000256" key="1">
    <source>
        <dbReference type="ARBA" id="ARBA00004162"/>
    </source>
</evidence>
<gene>
    <name evidence="8" type="ORF">NCTC13067_00047</name>
</gene>
<feature type="domain" description="Phage shock protein PspC N-terminal" evidence="7">
    <location>
        <begin position="4"/>
        <end position="62"/>
    </location>
</feature>
<dbReference type="GO" id="GO:0005886">
    <property type="term" value="C:plasma membrane"/>
    <property type="evidence" value="ECO:0007669"/>
    <property type="project" value="UniProtKB-SubCell"/>
</dbReference>
<evidence type="ECO:0000256" key="6">
    <source>
        <dbReference type="SAM" id="Phobius"/>
    </source>
</evidence>
<keyword evidence="4 6" id="KW-1133">Transmembrane helix</keyword>
<keyword evidence="5 6" id="KW-0472">Membrane</keyword>
<dbReference type="GO" id="GO:0003677">
    <property type="term" value="F:DNA binding"/>
    <property type="evidence" value="ECO:0007669"/>
    <property type="project" value="UniProtKB-KW"/>
</dbReference>
<dbReference type="InterPro" id="IPR007168">
    <property type="entry name" value="Phageshock_PspC_N"/>
</dbReference>
<dbReference type="InterPro" id="IPR052027">
    <property type="entry name" value="PspC"/>
</dbReference>
<accession>A0A379E179</accession>
<organism evidence="8 9">
    <name type="scientific">Prevotella denticola</name>
    <dbReference type="NCBI Taxonomy" id="28129"/>
    <lineage>
        <taxon>Bacteria</taxon>
        <taxon>Pseudomonadati</taxon>
        <taxon>Bacteroidota</taxon>
        <taxon>Bacteroidia</taxon>
        <taxon>Bacteroidales</taxon>
        <taxon>Prevotellaceae</taxon>
        <taxon>Prevotella</taxon>
    </lineage>
</organism>
<evidence type="ECO:0000256" key="2">
    <source>
        <dbReference type="ARBA" id="ARBA00022475"/>
    </source>
</evidence>
<keyword evidence="8" id="KW-0238">DNA-binding</keyword>
<name>A0A379E179_9BACT</name>
<dbReference type="GeneID" id="66710028"/>
<dbReference type="PANTHER" id="PTHR33885:SF3">
    <property type="entry name" value="PHAGE SHOCK PROTEIN C"/>
    <property type="match status" value="1"/>
</dbReference>
<dbReference type="EMBL" id="UGTM01000001">
    <property type="protein sequence ID" value="SUB86415.1"/>
    <property type="molecule type" value="Genomic_DNA"/>
</dbReference>
<evidence type="ECO:0000256" key="5">
    <source>
        <dbReference type="ARBA" id="ARBA00023136"/>
    </source>
</evidence>
<evidence type="ECO:0000259" key="7">
    <source>
        <dbReference type="Pfam" id="PF04024"/>
    </source>
</evidence>